<dbReference type="Proteomes" id="UP001243330">
    <property type="component" value="Unassembled WGS sequence"/>
</dbReference>
<keyword evidence="3" id="KW-1185">Reference proteome</keyword>
<reference evidence="2" key="1">
    <citation type="submission" date="2023-01" db="EMBL/GenBank/DDBJ databases">
        <title>Colletotrichum chrysophilum M932 genome sequence.</title>
        <authorList>
            <person name="Baroncelli R."/>
        </authorList>
    </citation>
    <scope>NUCLEOTIDE SEQUENCE</scope>
    <source>
        <strain evidence="2">M932</strain>
    </source>
</reference>
<dbReference type="AlphaFoldDB" id="A0AAD9EH28"/>
<protein>
    <submittedName>
        <fullName evidence="2">Uncharacterized protein</fullName>
    </submittedName>
</protein>
<evidence type="ECO:0000256" key="1">
    <source>
        <dbReference type="SAM" id="Phobius"/>
    </source>
</evidence>
<proteinExistence type="predicted"/>
<feature type="transmembrane region" description="Helical" evidence="1">
    <location>
        <begin position="87"/>
        <end position="120"/>
    </location>
</feature>
<comment type="caution">
    <text evidence="2">The sequence shown here is derived from an EMBL/GenBank/DDBJ whole genome shotgun (WGS) entry which is preliminary data.</text>
</comment>
<keyword evidence="1" id="KW-1133">Transmembrane helix</keyword>
<name>A0AAD9EH28_9PEZI</name>
<accession>A0AAD9EH28</accession>
<evidence type="ECO:0000313" key="2">
    <source>
        <dbReference type="EMBL" id="KAK1847247.1"/>
    </source>
</evidence>
<gene>
    <name evidence="2" type="ORF">CCHR01_10100</name>
</gene>
<keyword evidence="1" id="KW-0472">Membrane</keyword>
<sequence length="229" mass="25529">MFRAIVIDFERSFGSWAHFDKRHLGMGFGQRDGLSDPILRVSLSGDLPPPDADPANVSRVVDVSRCPEQQVDGRLAPKLWHSHSPPIISVAIVGVAGVIFVVVSVLSLVPVIVAMVNPVLNSDNNLQMPMAVLSSQAKEQEVTFERHFASRPMVWNGRWKTQTQTKPQTQVQRRDRDFGWWRFSECIPPLASRESVAAAAVIEACREVVDCTTRKIVLDEVEPHRVASQ</sequence>
<evidence type="ECO:0000313" key="3">
    <source>
        <dbReference type="Proteomes" id="UP001243330"/>
    </source>
</evidence>
<dbReference type="EMBL" id="JAQOWY010000208">
    <property type="protein sequence ID" value="KAK1847247.1"/>
    <property type="molecule type" value="Genomic_DNA"/>
</dbReference>
<organism evidence="2 3">
    <name type="scientific">Colletotrichum chrysophilum</name>
    <dbReference type="NCBI Taxonomy" id="1836956"/>
    <lineage>
        <taxon>Eukaryota</taxon>
        <taxon>Fungi</taxon>
        <taxon>Dikarya</taxon>
        <taxon>Ascomycota</taxon>
        <taxon>Pezizomycotina</taxon>
        <taxon>Sordariomycetes</taxon>
        <taxon>Hypocreomycetidae</taxon>
        <taxon>Glomerellales</taxon>
        <taxon>Glomerellaceae</taxon>
        <taxon>Colletotrichum</taxon>
        <taxon>Colletotrichum gloeosporioides species complex</taxon>
    </lineage>
</organism>
<keyword evidence="1" id="KW-0812">Transmembrane</keyword>